<keyword evidence="8" id="KW-0133">Cell shape</keyword>
<evidence type="ECO:0000256" key="17">
    <source>
        <dbReference type="ARBA" id="ARBA00041185"/>
    </source>
</evidence>
<feature type="transmembrane region" description="Helical" evidence="21">
    <location>
        <begin position="148"/>
        <end position="164"/>
    </location>
</feature>
<dbReference type="GO" id="GO:0051301">
    <property type="term" value="P:cell division"/>
    <property type="evidence" value="ECO:0007669"/>
    <property type="project" value="UniProtKB-KW"/>
</dbReference>
<evidence type="ECO:0000256" key="6">
    <source>
        <dbReference type="ARBA" id="ARBA00022679"/>
    </source>
</evidence>
<feature type="transmembrane region" description="Helical" evidence="21">
    <location>
        <begin position="82"/>
        <end position="101"/>
    </location>
</feature>
<evidence type="ECO:0000256" key="21">
    <source>
        <dbReference type="SAM" id="Phobius"/>
    </source>
</evidence>
<evidence type="ECO:0000256" key="8">
    <source>
        <dbReference type="ARBA" id="ARBA00022960"/>
    </source>
</evidence>
<evidence type="ECO:0000256" key="16">
    <source>
        <dbReference type="ARBA" id="ARBA00038053"/>
    </source>
</evidence>
<dbReference type="PANTHER" id="PTHR30474:SF2">
    <property type="entry name" value="PEPTIDOGLYCAN GLYCOSYLTRANSFERASE FTSW-RELATED"/>
    <property type="match status" value="1"/>
</dbReference>
<comment type="similarity">
    <text evidence="16">Belongs to the SEDS family. FtsW subfamily.</text>
</comment>
<evidence type="ECO:0000256" key="10">
    <source>
        <dbReference type="ARBA" id="ARBA00022989"/>
    </source>
</evidence>
<keyword evidence="13" id="KW-0961">Cell wall biogenesis/degradation</keyword>
<sequence length="396" mass="43262">MEGLRCPKGISLEVADLEWFLEKLNKMFKFKIRHRKPKNPDYVIVVCTVLLVLFGLAMLSSASSNTGKSQFGDANFFLKRQIINGLSVGILGFLLASVIYYKYYAKFALIFLITSIVALSLVFTPLGLTAKGATRWVSIGPVNFQPSEIVKIFLIIYLAAWLSADKNRTKDLKRGFIPFLIVTAVIVGLLLKQPATSTTTILFVVAITMYFMSGAKMKYLALLGLLAAIGFAAVIYSTPYRLERVLTFLHPEENAQTSGFHLTQALNAIGSGGLTGVGYGQSTTKLRYLPEPEGDSIFAVIAEEFGFLGSAFVIILFAVLVFRLIILSKRAPDQFGSLLLIGFSALISLQVFFHIAAISGLVPITGIPLPFISYGGTSLAIMLTMMGISVNISRYT</sequence>
<evidence type="ECO:0000256" key="3">
    <source>
        <dbReference type="ARBA" id="ARBA00022475"/>
    </source>
</evidence>
<evidence type="ECO:0000313" key="23">
    <source>
        <dbReference type="Proteomes" id="UP000231157"/>
    </source>
</evidence>
<keyword evidence="5" id="KW-0328">Glycosyltransferase</keyword>
<dbReference type="GO" id="GO:0015648">
    <property type="term" value="F:lipid-linked peptidoglycan transporter activity"/>
    <property type="evidence" value="ECO:0007669"/>
    <property type="project" value="TreeGrafter"/>
</dbReference>
<feature type="transmembrane region" description="Helical" evidence="21">
    <location>
        <begin position="42"/>
        <end position="62"/>
    </location>
</feature>
<proteinExistence type="inferred from homology"/>
<feature type="transmembrane region" description="Helical" evidence="21">
    <location>
        <begin position="338"/>
        <end position="359"/>
    </location>
</feature>
<dbReference type="GO" id="GO:0032153">
    <property type="term" value="C:cell division site"/>
    <property type="evidence" value="ECO:0007669"/>
    <property type="project" value="TreeGrafter"/>
</dbReference>
<feature type="transmembrane region" description="Helical" evidence="21">
    <location>
        <begin position="176"/>
        <end position="191"/>
    </location>
</feature>
<evidence type="ECO:0000256" key="18">
    <source>
        <dbReference type="ARBA" id="ARBA00041418"/>
    </source>
</evidence>
<dbReference type="NCBIfam" id="TIGR02614">
    <property type="entry name" value="ftsW"/>
    <property type="match status" value="1"/>
</dbReference>
<evidence type="ECO:0000256" key="12">
    <source>
        <dbReference type="ARBA" id="ARBA00023306"/>
    </source>
</evidence>
<evidence type="ECO:0000256" key="7">
    <source>
        <dbReference type="ARBA" id="ARBA00022692"/>
    </source>
</evidence>
<dbReference type="GO" id="GO:0071555">
    <property type="term" value="P:cell wall organization"/>
    <property type="evidence" value="ECO:0007669"/>
    <property type="project" value="UniProtKB-KW"/>
</dbReference>
<evidence type="ECO:0000256" key="4">
    <source>
        <dbReference type="ARBA" id="ARBA00022618"/>
    </source>
</evidence>
<dbReference type="GO" id="GO:0009252">
    <property type="term" value="P:peptidoglycan biosynthetic process"/>
    <property type="evidence" value="ECO:0007669"/>
    <property type="project" value="UniProtKB-KW"/>
</dbReference>
<dbReference type="Pfam" id="PF01098">
    <property type="entry name" value="FTSW_RODA_SPOVE"/>
    <property type="match status" value="1"/>
</dbReference>
<dbReference type="AlphaFoldDB" id="A0A2H0USI3"/>
<keyword evidence="7 21" id="KW-0812">Transmembrane</keyword>
<evidence type="ECO:0000256" key="2">
    <source>
        <dbReference type="ARBA" id="ARBA00004752"/>
    </source>
</evidence>
<dbReference type="GO" id="GO:0008955">
    <property type="term" value="F:peptidoglycan glycosyltransferase activity"/>
    <property type="evidence" value="ECO:0007669"/>
    <property type="project" value="UniProtKB-EC"/>
</dbReference>
<evidence type="ECO:0000256" key="14">
    <source>
        <dbReference type="ARBA" id="ARBA00032370"/>
    </source>
</evidence>
<comment type="subcellular location">
    <subcellularLocation>
        <location evidence="1">Cell membrane</location>
        <topology evidence="1">Multi-pass membrane protein</topology>
    </subcellularLocation>
</comment>
<feature type="transmembrane region" description="Helical" evidence="21">
    <location>
        <begin position="108"/>
        <end position="128"/>
    </location>
</feature>
<gene>
    <name evidence="22" type="primary">ftsW</name>
    <name evidence="22" type="ORF">COU07_00545</name>
</gene>
<protein>
    <recommendedName>
        <fullName evidence="17">Probable peptidoglycan glycosyltransferase FtsW</fullName>
        <ecNumber evidence="19">2.4.99.28</ecNumber>
    </recommendedName>
    <alternativeName>
        <fullName evidence="18">Cell division protein FtsW</fullName>
    </alternativeName>
    <alternativeName>
        <fullName evidence="15">Cell wall polymerase</fullName>
    </alternativeName>
    <alternativeName>
        <fullName evidence="14">Peptidoglycan polymerase</fullName>
    </alternativeName>
</protein>
<keyword evidence="6" id="KW-0808">Transferase</keyword>
<feature type="transmembrane region" description="Helical" evidence="21">
    <location>
        <begin position="197"/>
        <end position="212"/>
    </location>
</feature>
<keyword evidence="10 21" id="KW-1133">Transmembrane helix</keyword>
<reference evidence="23" key="1">
    <citation type="submission" date="2017-09" db="EMBL/GenBank/DDBJ databases">
        <title>Depth-based differentiation of microbial function through sediment-hosted aquifers and enrichment of novel symbionts in the deep terrestrial subsurface.</title>
        <authorList>
            <person name="Probst A.J."/>
            <person name="Ladd B."/>
            <person name="Jarett J.K."/>
            <person name="Geller-Mcgrath D.E."/>
            <person name="Sieber C.M.K."/>
            <person name="Emerson J.B."/>
            <person name="Anantharaman K."/>
            <person name="Thomas B.C."/>
            <person name="Malmstrom R."/>
            <person name="Stieglmeier M."/>
            <person name="Klingl A."/>
            <person name="Woyke T."/>
            <person name="Ryan C.M."/>
            <person name="Banfield J.F."/>
        </authorList>
    </citation>
    <scope>NUCLEOTIDE SEQUENCE [LARGE SCALE GENOMIC DNA]</scope>
</reference>
<comment type="caution">
    <text evidence="22">The sequence shown here is derived from an EMBL/GenBank/DDBJ whole genome shotgun (WGS) entry which is preliminary data.</text>
</comment>
<keyword evidence="9" id="KW-0573">Peptidoglycan synthesis</keyword>
<dbReference type="Proteomes" id="UP000231157">
    <property type="component" value="Unassembled WGS sequence"/>
</dbReference>
<dbReference type="InterPro" id="IPR001182">
    <property type="entry name" value="FtsW/RodA"/>
</dbReference>
<evidence type="ECO:0000256" key="19">
    <source>
        <dbReference type="ARBA" id="ARBA00044770"/>
    </source>
</evidence>
<feature type="transmembrane region" description="Helical" evidence="21">
    <location>
        <begin position="219"/>
        <end position="238"/>
    </location>
</feature>
<evidence type="ECO:0000313" key="22">
    <source>
        <dbReference type="EMBL" id="PIR89374.1"/>
    </source>
</evidence>
<evidence type="ECO:0000256" key="11">
    <source>
        <dbReference type="ARBA" id="ARBA00023136"/>
    </source>
</evidence>
<evidence type="ECO:0000256" key="1">
    <source>
        <dbReference type="ARBA" id="ARBA00004651"/>
    </source>
</evidence>
<feature type="transmembrane region" description="Helical" evidence="21">
    <location>
        <begin position="305"/>
        <end position="326"/>
    </location>
</feature>
<dbReference type="PANTHER" id="PTHR30474">
    <property type="entry name" value="CELL CYCLE PROTEIN"/>
    <property type="match status" value="1"/>
</dbReference>
<comment type="catalytic activity">
    <reaction evidence="20">
        <text>[GlcNAc-(1-&gt;4)-Mur2Ac(oyl-L-Ala-gamma-D-Glu-L-Lys-D-Ala-D-Ala)](n)-di-trans,octa-cis-undecaprenyl diphosphate + beta-D-GlcNAc-(1-&gt;4)-Mur2Ac(oyl-L-Ala-gamma-D-Glu-L-Lys-D-Ala-D-Ala)-di-trans,octa-cis-undecaprenyl diphosphate = [GlcNAc-(1-&gt;4)-Mur2Ac(oyl-L-Ala-gamma-D-Glu-L-Lys-D-Ala-D-Ala)](n+1)-di-trans,octa-cis-undecaprenyl diphosphate + di-trans,octa-cis-undecaprenyl diphosphate + H(+)</text>
        <dbReference type="Rhea" id="RHEA:23708"/>
        <dbReference type="Rhea" id="RHEA-COMP:9602"/>
        <dbReference type="Rhea" id="RHEA-COMP:9603"/>
        <dbReference type="ChEBI" id="CHEBI:15378"/>
        <dbReference type="ChEBI" id="CHEBI:58405"/>
        <dbReference type="ChEBI" id="CHEBI:60033"/>
        <dbReference type="ChEBI" id="CHEBI:78435"/>
        <dbReference type="EC" id="2.4.99.28"/>
    </reaction>
</comment>
<dbReference type="GO" id="GO:0008360">
    <property type="term" value="P:regulation of cell shape"/>
    <property type="evidence" value="ECO:0007669"/>
    <property type="project" value="UniProtKB-KW"/>
</dbReference>
<organism evidence="22 23">
    <name type="scientific">Candidatus Harrisonbacteria bacterium CG10_big_fil_rev_8_21_14_0_10_40_38</name>
    <dbReference type="NCBI Taxonomy" id="1974583"/>
    <lineage>
        <taxon>Bacteria</taxon>
        <taxon>Candidatus Harrisoniibacteriota</taxon>
    </lineage>
</organism>
<evidence type="ECO:0000256" key="5">
    <source>
        <dbReference type="ARBA" id="ARBA00022676"/>
    </source>
</evidence>
<evidence type="ECO:0000256" key="15">
    <source>
        <dbReference type="ARBA" id="ARBA00033270"/>
    </source>
</evidence>
<keyword evidence="3" id="KW-1003">Cell membrane</keyword>
<keyword evidence="11 21" id="KW-0472">Membrane</keyword>
<comment type="pathway">
    <text evidence="2">Cell wall biogenesis; peptidoglycan biosynthesis.</text>
</comment>
<dbReference type="GO" id="GO:0005886">
    <property type="term" value="C:plasma membrane"/>
    <property type="evidence" value="ECO:0007669"/>
    <property type="project" value="UniProtKB-SubCell"/>
</dbReference>
<keyword evidence="4" id="KW-0132">Cell division</keyword>
<dbReference type="EMBL" id="PFAZ01000001">
    <property type="protein sequence ID" value="PIR89374.1"/>
    <property type="molecule type" value="Genomic_DNA"/>
</dbReference>
<evidence type="ECO:0000256" key="20">
    <source>
        <dbReference type="ARBA" id="ARBA00049902"/>
    </source>
</evidence>
<keyword evidence="12" id="KW-0131">Cell cycle</keyword>
<evidence type="ECO:0000256" key="9">
    <source>
        <dbReference type="ARBA" id="ARBA00022984"/>
    </source>
</evidence>
<dbReference type="InterPro" id="IPR013437">
    <property type="entry name" value="FtsW"/>
</dbReference>
<evidence type="ECO:0000256" key="13">
    <source>
        <dbReference type="ARBA" id="ARBA00023316"/>
    </source>
</evidence>
<name>A0A2H0USI3_9BACT</name>
<feature type="transmembrane region" description="Helical" evidence="21">
    <location>
        <begin position="371"/>
        <end position="392"/>
    </location>
</feature>
<accession>A0A2H0USI3</accession>
<dbReference type="EC" id="2.4.99.28" evidence="19"/>